<evidence type="ECO:0000313" key="2">
    <source>
        <dbReference type="Proteomes" id="UP000230707"/>
    </source>
</evidence>
<gene>
    <name evidence="1" type="ORF">COV53_03005</name>
</gene>
<dbReference type="Proteomes" id="UP000230707">
    <property type="component" value="Unassembled WGS sequence"/>
</dbReference>
<proteinExistence type="predicted"/>
<dbReference type="EMBL" id="PCWS01000069">
    <property type="protein sequence ID" value="PIR08442.1"/>
    <property type="molecule type" value="Genomic_DNA"/>
</dbReference>
<sequence>MARGGTEGGLHSAKSPSPWRLERVLKTDEAYFSAFAQIIYQSPFFGISLQSFLLEETASYFPKPLKFLKFAAERKSLFFPEFYDWRTIFQ</sequence>
<accession>A0A2H0NHQ7</accession>
<evidence type="ECO:0000313" key="1">
    <source>
        <dbReference type="EMBL" id="PIR08442.1"/>
    </source>
</evidence>
<protein>
    <submittedName>
        <fullName evidence="1">Uncharacterized protein</fullName>
    </submittedName>
</protein>
<reference evidence="1 2" key="1">
    <citation type="submission" date="2017-09" db="EMBL/GenBank/DDBJ databases">
        <title>Depth-based differentiation of microbial function through sediment-hosted aquifers and enrichment of novel symbionts in the deep terrestrial subsurface.</title>
        <authorList>
            <person name="Probst A.J."/>
            <person name="Ladd B."/>
            <person name="Jarett J.K."/>
            <person name="Geller-Mcgrath D.E."/>
            <person name="Sieber C.M."/>
            <person name="Emerson J.B."/>
            <person name="Anantharaman K."/>
            <person name="Thomas B.C."/>
            <person name="Malmstrom R."/>
            <person name="Stieglmeier M."/>
            <person name="Klingl A."/>
            <person name="Woyke T."/>
            <person name="Ryan C.M."/>
            <person name="Banfield J.F."/>
        </authorList>
    </citation>
    <scope>NUCLEOTIDE SEQUENCE [LARGE SCALE GENOMIC DNA]</scope>
    <source>
        <strain evidence="1">CG11_big_fil_rev_8_21_14_0_20_37_11</strain>
    </source>
</reference>
<name>A0A2H0NHQ7_9BACT</name>
<comment type="caution">
    <text evidence="1">The sequence shown here is derived from an EMBL/GenBank/DDBJ whole genome shotgun (WGS) entry which is preliminary data.</text>
</comment>
<dbReference type="AlphaFoldDB" id="A0A2H0NHQ7"/>
<organism evidence="1 2">
    <name type="scientific">Candidatus Gottesmanbacteria bacterium CG11_big_fil_rev_8_21_14_0_20_37_11</name>
    <dbReference type="NCBI Taxonomy" id="1974575"/>
    <lineage>
        <taxon>Bacteria</taxon>
        <taxon>Candidatus Gottesmaniibacteriota</taxon>
    </lineage>
</organism>